<keyword evidence="4 8" id="KW-0560">Oxidoreductase</keyword>
<dbReference type="GO" id="GO:0020037">
    <property type="term" value="F:heme binding"/>
    <property type="evidence" value="ECO:0007669"/>
    <property type="project" value="InterPro"/>
</dbReference>
<dbReference type="PRINTS" id="PR00463">
    <property type="entry name" value="EP450I"/>
</dbReference>
<sequence>MHAMIGHILQSVDIFVILTFLISLLVAYILWNNVTRTHNNIPGPTPWPIVGHLPILVASFFQNKSSRNRSEQFLKLQKKYGDLVCLRFGNFTLVLVFGYNKIYKVLVLNADKTKFRPTNSAVSRKLFSKEAGVIMSNGQEWVDLRRFTMVALKDFGVGKKSLEEKIQEEARFLVELFSKQNKKPFDVSKVFSKATSNIISSIIFGSRFDFNDPDFNSLLRNIDYLFKTSRTSGNFIPLPAFLNPFDKTNMIVKNRRAIQDYIRSRIDDERRSFDPNNVRHFLDLYLQQEGKSNSKISENHLFLTLADLYVAGTDTTSVTLQWSMLYMIKYPDVQNKCRDEILEVVGEDRDPVGKDKDNLPYVMATLHEVQRIATIAPLAVPHLAAEDIEIDGMIIPKNAVIFPSLMSVHRDPSLWEEPDVFRPERFLFNDKFVKKEGFSAFSMGPRICLGKQLAESELLLLFVSILQRFDLSKADETDELPTITVILELFSFTDAETFNVRIFKDQSLSRVDKIRWNSIDMDLGFTLKDGVLTSLKSGFYFIAVQFRCSQKTLMTINRSSLVIATGYCNHH</sequence>
<keyword evidence="9" id="KW-0472">Membrane</keyword>
<dbReference type="AlphaFoldDB" id="A0A6J8BVU0"/>
<dbReference type="EMBL" id="CACVKT020004142">
    <property type="protein sequence ID" value="CAC5388123.1"/>
    <property type="molecule type" value="Genomic_DNA"/>
</dbReference>
<evidence type="ECO:0000256" key="9">
    <source>
        <dbReference type="SAM" id="Phobius"/>
    </source>
</evidence>
<dbReference type="FunFam" id="1.10.630.10:FF:000036">
    <property type="entry name" value="CYtochrome P450 family"/>
    <property type="match status" value="1"/>
</dbReference>
<evidence type="ECO:0000256" key="3">
    <source>
        <dbReference type="ARBA" id="ARBA00022723"/>
    </source>
</evidence>
<evidence type="ECO:0000256" key="5">
    <source>
        <dbReference type="ARBA" id="ARBA00023004"/>
    </source>
</evidence>
<feature type="transmembrane region" description="Helical" evidence="9">
    <location>
        <begin position="43"/>
        <end position="61"/>
    </location>
</feature>
<evidence type="ECO:0000256" key="6">
    <source>
        <dbReference type="ARBA" id="ARBA00023033"/>
    </source>
</evidence>
<dbReference type="InterPro" id="IPR001128">
    <property type="entry name" value="Cyt_P450"/>
</dbReference>
<evidence type="ECO:0000313" key="11">
    <source>
        <dbReference type="Proteomes" id="UP000507470"/>
    </source>
</evidence>
<reference evidence="10 11" key="1">
    <citation type="submission" date="2020-06" db="EMBL/GenBank/DDBJ databases">
        <authorList>
            <person name="Li R."/>
            <person name="Bekaert M."/>
        </authorList>
    </citation>
    <scope>NUCLEOTIDE SEQUENCE [LARGE SCALE GENOMIC DNA]</scope>
    <source>
        <strain evidence="11">wild</strain>
    </source>
</reference>
<evidence type="ECO:0000256" key="4">
    <source>
        <dbReference type="ARBA" id="ARBA00023002"/>
    </source>
</evidence>
<dbReference type="SUPFAM" id="SSF48264">
    <property type="entry name" value="Cytochrome P450"/>
    <property type="match status" value="1"/>
</dbReference>
<dbReference type="InterPro" id="IPR002401">
    <property type="entry name" value="Cyt_P450_E_grp-I"/>
</dbReference>
<organism evidence="10 11">
    <name type="scientific">Mytilus coruscus</name>
    <name type="common">Sea mussel</name>
    <dbReference type="NCBI Taxonomy" id="42192"/>
    <lineage>
        <taxon>Eukaryota</taxon>
        <taxon>Metazoa</taxon>
        <taxon>Spiralia</taxon>
        <taxon>Lophotrochozoa</taxon>
        <taxon>Mollusca</taxon>
        <taxon>Bivalvia</taxon>
        <taxon>Autobranchia</taxon>
        <taxon>Pteriomorphia</taxon>
        <taxon>Mytilida</taxon>
        <taxon>Mytiloidea</taxon>
        <taxon>Mytilidae</taxon>
        <taxon>Mytilinae</taxon>
        <taxon>Mytilus</taxon>
    </lineage>
</organism>
<evidence type="ECO:0000256" key="2">
    <source>
        <dbReference type="ARBA" id="ARBA00010617"/>
    </source>
</evidence>
<feature type="transmembrane region" description="Helical" evidence="9">
    <location>
        <begin position="12"/>
        <end position="31"/>
    </location>
</feature>
<accession>A0A6J8BVU0</accession>
<dbReference type="PANTHER" id="PTHR24300">
    <property type="entry name" value="CYTOCHROME P450 508A4-RELATED"/>
    <property type="match status" value="1"/>
</dbReference>
<keyword evidence="11" id="KW-1185">Reference proteome</keyword>
<dbReference type="PROSITE" id="PS00086">
    <property type="entry name" value="CYTOCHROME_P450"/>
    <property type="match status" value="1"/>
</dbReference>
<keyword evidence="3 7" id="KW-0479">Metal-binding</keyword>
<proteinExistence type="inferred from homology"/>
<evidence type="ECO:0000256" key="8">
    <source>
        <dbReference type="RuleBase" id="RU000461"/>
    </source>
</evidence>
<comment type="cofactor">
    <cofactor evidence="1 7">
        <name>heme</name>
        <dbReference type="ChEBI" id="CHEBI:30413"/>
    </cofactor>
</comment>
<dbReference type="GO" id="GO:0016705">
    <property type="term" value="F:oxidoreductase activity, acting on paired donors, with incorporation or reduction of molecular oxygen"/>
    <property type="evidence" value="ECO:0007669"/>
    <property type="project" value="InterPro"/>
</dbReference>
<keyword evidence="6 8" id="KW-0503">Monooxygenase</keyword>
<evidence type="ECO:0000313" key="10">
    <source>
        <dbReference type="EMBL" id="CAC5388123.1"/>
    </source>
</evidence>
<evidence type="ECO:0000256" key="1">
    <source>
        <dbReference type="ARBA" id="ARBA00001971"/>
    </source>
</evidence>
<dbReference type="InterPro" id="IPR050182">
    <property type="entry name" value="Cytochrome_P450_fam2"/>
</dbReference>
<dbReference type="InterPro" id="IPR017972">
    <property type="entry name" value="Cyt_P450_CS"/>
</dbReference>
<dbReference type="PRINTS" id="PR00385">
    <property type="entry name" value="P450"/>
</dbReference>
<keyword evidence="9" id="KW-1133">Transmembrane helix</keyword>
<feature type="binding site" description="axial binding residue" evidence="7">
    <location>
        <position position="448"/>
    </location>
    <ligand>
        <name>heme</name>
        <dbReference type="ChEBI" id="CHEBI:30413"/>
    </ligand>
    <ligandPart>
        <name>Fe</name>
        <dbReference type="ChEBI" id="CHEBI:18248"/>
    </ligandPart>
</feature>
<keyword evidence="5 7" id="KW-0408">Iron</keyword>
<feature type="transmembrane region" description="Helical" evidence="9">
    <location>
        <begin position="81"/>
        <end position="99"/>
    </location>
</feature>
<dbReference type="Pfam" id="PF00067">
    <property type="entry name" value="p450"/>
    <property type="match status" value="1"/>
</dbReference>
<dbReference type="GO" id="GO:0004497">
    <property type="term" value="F:monooxygenase activity"/>
    <property type="evidence" value="ECO:0007669"/>
    <property type="project" value="UniProtKB-KW"/>
</dbReference>
<protein>
    <submittedName>
        <fullName evidence="10">Cytochrome P450 2B2</fullName>
    </submittedName>
</protein>
<dbReference type="GO" id="GO:0005506">
    <property type="term" value="F:iron ion binding"/>
    <property type="evidence" value="ECO:0007669"/>
    <property type="project" value="InterPro"/>
</dbReference>
<evidence type="ECO:0000256" key="7">
    <source>
        <dbReference type="PIRSR" id="PIRSR602401-1"/>
    </source>
</evidence>
<gene>
    <name evidence="10" type="ORF">MCOR_23403</name>
</gene>
<keyword evidence="9" id="KW-0812">Transmembrane</keyword>
<dbReference type="OrthoDB" id="2789670at2759"/>
<dbReference type="Proteomes" id="UP000507470">
    <property type="component" value="Unassembled WGS sequence"/>
</dbReference>
<comment type="similarity">
    <text evidence="2 8">Belongs to the cytochrome P450 family.</text>
</comment>
<keyword evidence="7 8" id="KW-0349">Heme</keyword>
<dbReference type="Gene3D" id="1.10.630.10">
    <property type="entry name" value="Cytochrome P450"/>
    <property type="match status" value="1"/>
</dbReference>
<dbReference type="InterPro" id="IPR036396">
    <property type="entry name" value="Cyt_P450_sf"/>
</dbReference>
<name>A0A6J8BVU0_MYTCO</name>